<protein>
    <recommendedName>
        <fullName evidence="4">Protein quiver</fullName>
    </recommendedName>
</protein>
<organism evidence="2 3">
    <name type="scientific">Parnassius mnemosyne</name>
    <name type="common">clouded apollo</name>
    <dbReference type="NCBI Taxonomy" id="213953"/>
    <lineage>
        <taxon>Eukaryota</taxon>
        <taxon>Metazoa</taxon>
        <taxon>Ecdysozoa</taxon>
        <taxon>Arthropoda</taxon>
        <taxon>Hexapoda</taxon>
        <taxon>Insecta</taxon>
        <taxon>Pterygota</taxon>
        <taxon>Neoptera</taxon>
        <taxon>Endopterygota</taxon>
        <taxon>Lepidoptera</taxon>
        <taxon>Glossata</taxon>
        <taxon>Ditrysia</taxon>
        <taxon>Papilionoidea</taxon>
        <taxon>Papilionidae</taxon>
        <taxon>Parnassiinae</taxon>
        <taxon>Parnassini</taxon>
        <taxon>Parnassius</taxon>
        <taxon>Driopa</taxon>
    </lineage>
</organism>
<evidence type="ECO:0000256" key="1">
    <source>
        <dbReference type="SAM" id="Phobius"/>
    </source>
</evidence>
<comment type="caution">
    <text evidence="2">The sequence shown here is derived from an EMBL/GenBank/DDBJ whole genome shotgun (WGS) entry which is preliminary data.</text>
</comment>
<dbReference type="AlphaFoldDB" id="A0AAV1KYI5"/>
<proteinExistence type="predicted"/>
<name>A0AAV1KYI5_9NEOP</name>
<evidence type="ECO:0000313" key="2">
    <source>
        <dbReference type="EMBL" id="CAK1586847.1"/>
    </source>
</evidence>
<keyword evidence="3" id="KW-1185">Reference proteome</keyword>
<dbReference type="EMBL" id="CAVLGL010000081">
    <property type="protein sequence ID" value="CAK1586847.1"/>
    <property type="molecule type" value="Genomic_DNA"/>
</dbReference>
<evidence type="ECO:0008006" key="4">
    <source>
        <dbReference type="Google" id="ProtNLM"/>
    </source>
</evidence>
<accession>A0AAV1KYI5</accession>
<keyword evidence="1" id="KW-0812">Transmembrane</keyword>
<evidence type="ECO:0000313" key="3">
    <source>
        <dbReference type="Proteomes" id="UP001314205"/>
    </source>
</evidence>
<reference evidence="2 3" key="1">
    <citation type="submission" date="2023-11" db="EMBL/GenBank/DDBJ databases">
        <authorList>
            <person name="Hedman E."/>
            <person name="Englund M."/>
            <person name="Stromberg M."/>
            <person name="Nyberg Akerstrom W."/>
            <person name="Nylinder S."/>
            <person name="Jareborg N."/>
            <person name="Kallberg Y."/>
            <person name="Kronander E."/>
        </authorList>
    </citation>
    <scope>NUCLEOTIDE SEQUENCE [LARGE SCALE GENOMIC DNA]</scope>
</reference>
<gene>
    <name evidence="2" type="ORF">PARMNEM_LOCUS7747</name>
</gene>
<sequence length="185" mass="20611">MVVSTQLILDEQALHKVEISDDVEEDNEHLERSGAMAQGNAIAGSTNRLRPPFQVPSNPRPGPIQIDAQECFACTDCPKIYENTTSKLCPHSLDVTREKKCVVYAEQYKHMKRSWYIRGCASERGSCADIKKAHDSHSDIVNLLFCRECEGDKCNTSGGYRFLSNLTLAVFAVIVSPIVVKYTLS</sequence>
<dbReference type="Proteomes" id="UP001314205">
    <property type="component" value="Unassembled WGS sequence"/>
</dbReference>
<feature type="transmembrane region" description="Helical" evidence="1">
    <location>
        <begin position="162"/>
        <end position="184"/>
    </location>
</feature>
<keyword evidence="1" id="KW-0472">Membrane</keyword>
<keyword evidence="1" id="KW-1133">Transmembrane helix</keyword>